<evidence type="ECO:0000256" key="2">
    <source>
        <dbReference type="ARBA" id="ARBA00037999"/>
    </source>
</evidence>
<dbReference type="AlphaFoldDB" id="A0A5B8LW26"/>
<organism evidence="6 7">
    <name type="scientific">Devosia ginsengisoli</name>
    <dbReference type="NCBI Taxonomy" id="400770"/>
    <lineage>
        <taxon>Bacteria</taxon>
        <taxon>Pseudomonadati</taxon>
        <taxon>Pseudomonadota</taxon>
        <taxon>Alphaproteobacteria</taxon>
        <taxon>Hyphomicrobiales</taxon>
        <taxon>Devosiaceae</taxon>
        <taxon>Devosia</taxon>
    </lineage>
</organism>
<dbReference type="GO" id="GO:0000271">
    <property type="term" value="P:polysaccharide biosynthetic process"/>
    <property type="evidence" value="ECO:0007669"/>
    <property type="project" value="TreeGrafter"/>
</dbReference>
<gene>
    <name evidence="6" type="ORF">FPZ08_13270</name>
</gene>
<dbReference type="InterPro" id="IPR015421">
    <property type="entry name" value="PyrdxlP-dep_Trfase_major"/>
</dbReference>
<dbReference type="CDD" id="cd00616">
    <property type="entry name" value="AHBA_syn"/>
    <property type="match status" value="1"/>
</dbReference>
<keyword evidence="7" id="KW-1185">Reference proteome</keyword>
<feature type="active site" description="Proton acceptor" evidence="3">
    <location>
        <position position="186"/>
    </location>
</feature>
<keyword evidence="6" id="KW-0808">Transferase</keyword>
<evidence type="ECO:0000256" key="1">
    <source>
        <dbReference type="ARBA" id="ARBA00022898"/>
    </source>
</evidence>
<dbReference type="Gene3D" id="3.40.640.10">
    <property type="entry name" value="Type I PLP-dependent aspartate aminotransferase-like (Major domain)"/>
    <property type="match status" value="1"/>
</dbReference>
<dbReference type="PANTHER" id="PTHR30244">
    <property type="entry name" value="TRANSAMINASE"/>
    <property type="match status" value="1"/>
</dbReference>
<keyword evidence="6" id="KW-0032">Aminotransferase</keyword>
<dbReference type="InterPro" id="IPR000653">
    <property type="entry name" value="DegT/StrS_aminotransferase"/>
</dbReference>
<evidence type="ECO:0000313" key="7">
    <source>
        <dbReference type="Proteomes" id="UP000315364"/>
    </source>
</evidence>
<dbReference type="GO" id="GO:0030170">
    <property type="term" value="F:pyridoxal phosphate binding"/>
    <property type="evidence" value="ECO:0007669"/>
    <property type="project" value="TreeGrafter"/>
</dbReference>
<feature type="modified residue" description="N6-(pyridoxal phosphate)lysine" evidence="4">
    <location>
        <position position="186"/>
    </location>
</feature>
<evidence type="ECO:0000256" key="4">
    <source>
        <dbReference type="PIRSR" id="PIRSR000390-2"/>
    </source>
</evidence>
<dbReference type="InterPro" id="IPR015422">
    <property type="entry name" value="PyrdxlP-dep_Trfase_small"/>
</dbReference>
<dbReference type="EMBL" id="CP042304">
    <property type="protein sequence ID" value="QDZ11642.1"/>
    <property type="molecule type" value="Genomic_DNA"/>
</dbReference>
<dbReference type="Proteomes" id="UP000315364">
    <property type="component" value="Chromosome"/>
</dbReference>
<dbReference type="GO" id="GO:0008483">
    <property type="term" value="F:transaminase activity"/>
    <property type="evidence" value="ECO:0007669"/>
    <property type="project" value="UniProtKB-KW"/>
</dbReference>
<dbReference type="SUPFAM" id="SSF53383">
    <property type="entry name" value="PLP-dependent transferases"/>
    <property type="match status" value="1"/>
</dbReference>
<keyword evidence="1 4" id="KW-0663">Pyridoxal phosphate</keyword>
<evidence type="ECO:0000256" key="5">
    <source>
        <dbReference type="RuleBase" id="RU004508"/>
    </source>
</evidence>
<evidence type="ECO:0000313" key="6">
    <source>
        <dbReference type="EMBL" id="QDZ11642.1"/>
    </source>
</evidence>
<comment type="similarity">
    <text evidence="2 5">Belongs to the DegT/DnrJ/EryC1 family.</text>
</comment>
<name>A0A5B8LW26_9HYPH</name>
<dbReference type="PANTHER" id="PTHR30244:SF36">
    <property type="entry name" value="3-OXO-GLUCOSE-6-PHOSPHATE:GLUTAMATE AMINOTRANSFERASE"/>
    <property type="match status" value="1"/>
</dbReference>
<reference evidence="6 7" key="1">
    <citation type="submission" date="2019-07" db="EMBL/GenBank/DDBJ databases">
        <title>Full genome sequence of Devosia sp. Gsoil 520.</title>
        <authorList>
            <person name="Im W.-T."/>
        </authorList>
    </citation>
    <scope>NUCLEOTIDE SEQUENCE [LARGE SCALE GENOMIC DNA]</scope>
    <source>
        <strain evidence="6 7">Gsoil 520</strain>
    </source>
</reference>
<sequence>MMIKFLDLHAQYMSIKSDVDAAIADVIANSAFIRGPHVARFEQAFADWIGVAHCVGVANGTDALEIAIEALDLPPGSEIIVPGNSFIASSEAVSRSGHAVVFADADAGSYTLDPESVRAKITPRTRALMAVHLYGHPCDMKSLMAIAREHDLRVIEDCAQAHGAKFNGQNVGTCGDLATWSFYPGKNLGAFGDAGALTTQDAGLARRAQMIANHGRVGKYDHEFEGRNSRLDGLQAAILSAKLPHLEGWIDKRIALADSYLVGLADIAEVTLPVRRNWARQVYHLFVIRTGRRLELAEYLKARGIETGVHYPTALPRLKAYRNHPQHGEALNVCAMDSQLLSLPIGEHMSLSDVTAVSEAVRDFFTA</sequence>
<dbReference type="OrthoDB" id="9768668at2"/>
<protein>
    <submittedName>
        <fullName evidence="6">DegT/DnrJ/EryC1/StrS family aminotransferase</fullName>
    </submittedName>
</protein>
<dbReference type="Gene3D" id="3.90.1150.10">
    <property type="entry name" value="Aspartate Aminotransferase, domain 1"/>
    <property type="match status" value="1"/>
</dbReference>
<evidence type="ECO:0000256" key="3">
    <source>
        <dbReference type="PIRSR" id="PIRSR000390-1"/>
    </source>
</evidence>
<dbReference type="PIRSF" id="PIRSF000390">
    <property type="entry name" value="PLP_StrS"/>
    <property type="match status" value="1"/>
</dbReference>
<dbReference type="InterPro" id="IPR015424">
    <property type="entry name" value="PyrdxlP-dep_Trfase"/>
</dbReference>
<dbReference type="Pfam" id="PF01041">
    <property type="entry name" value="DegT_DnrJ_EryC1"/>
    <property type="match status" value="1"/>
</dbReference>
<dbReference type="KEGG" id="dea:FPZ08_13270"/>
<proteinExistence type="inferred from homology"/>
<accession>A0A5B8LW26</accession>